<dbReference type="AlphaFoldDB" id="A0A3E1K6L0"/>
<dbReference type="EMBL" id="QUZK01000045">
    <property type="protein sequence ID" value="RFF29576.1"/>
    <property type="molecule type" value="Genomic_DNA"/>
</dbReference>
<sequence>MNDRLDGPAMNDLRVTQFSRRKSSSTFSIERVFSDVRNAMPAHVIVRDVRNANFSKGAIPRLRDAWAARRHAGHVNHITGDVHYLSYFLPKRHTILTVHDTLFVERARGIKRLLLWFFWLWLPIRRCQLVTAISEESKRRVLQLVRTEPERIKVIPDPVSPTFNPCEPNRLTGAFRLLHVGTKPNKNLERIISALEGLDIELTIIGRLNDVQRQLLVKHRVSHRPLANLDEERLHSEYCRSDALIFVSLDEGFGLPILEAQATGRPVITSGKPPMDEVAGDGALFVNPKNVAEIRAGVEQLMHNAELRSTLVTSGYKNVEKYKAESIAAAYASLYQSVWIQAQ</sequence>
<keyword evidence="1 4" id="KW-0808">Transferase</keyword>
<feature type="domain" description="Glycosyl transferase family 1" evidence="2">
    <location>
        <begin position="183"/>
        <end position="317"/>
    </location>
</feature>
<keyword evidence="5" id="KW-1185">Reference proteome</keyword>
<evidence type="ECO:0000259" key="2">
    <source>
        <dbReference type="Pfam" id="PF00534"/>
    </source>
</evidence>
<dbReference type="Proteomes" id="UP000260351">
    <property type="component" value="Unassembled WGS sequence"/>
</dbReference>
<evidence type="ECO:0000256" key="1">
    <source>
        <dbReference type="ARBA" id="ARBA00022679"/>
    </source>
</evidence>
<dbReference type="Pfam" id="PF00534">
    <property type="entry name" value="Glycos_transf_1"/>
    <property type="match status" value="1"/>
</dbReference>
<dbReference type="GO" id="GO:0009103">
    <property type="term" value="P:lipopolysaccharide biosynthetic process"/>
    <property type="evidence" value="ECO:0007669"/>
    <property type="project" value="TreeGrafter"/>
</dbReference>
<protein>
    <submittedName>
        <fullName evidence="4">Glycosyltransferase family 1 protein</fullName>
    </submittedName>
</protein>
<dbReference type="GO" id="GO:0016757">
    <property type="term" value="F:glycosyltransferase activity"/>
    <property type="evidence" value="ECO:0007669"/>
    <property type="project" value="InterPro"/>
</dbReference>
<evidence type="ECO:0000259" key="3">
    <source>
        <dbReference type="Pfam" id="PF13439"/>
    </source>
</evidence>
<dbReference type="Gene3D" id="3.40.50.2000">
    <property type="entry name" value="Glycogen Phosphorylase B"/>
    <property type="match status" value="2"/>
</dbReference>
<dbReference type="Pfam" id="PF13439">
    <property type="entry name" value="Glyco_transf_4"/>
    <property type="match status" value="1"/>
</dbReference>
<accession>A0A3E1K6L0</accession>
<dbReference type="OrthoDB" id="9764577at2"/>
<dbReference type="InterPro" id="IPR028098">
    <property type="entry name" value="Glyco_trans_4-like_N"/>
</dbReference>
<organism evidence="4 5">
    <name type="scientific">Wenzhouxiangella sediminis</name>
    <dbReference type="NCBI Taxonomy" id="1792836"/>
    <lineage>
        <taxon>Bacteria</taxon>
        <taxon>Pseudomonadati</taxon>
        <taxon>Pseudomonadota</taxon>
        <taxon>Gammaproteobacteria</taxon>
        <taxon>Chromatiales</taxon>
        <taxon>Wenzhouxiangellaceae</taxon>
        <taxon>Wenzhouxiangella</taxon>
    </lineage>
</organism>
<proteinExistence type="predicted"/>
<name>A0A3E1K6L0_9GAMM</name>
<reference evidence="4 5" key="1">
    <citation type="submission" date="2018-08" db="EMBL/GenBank/DDBJ databases">
        <title>Wenzhouxiangella salilacus sp. nov., a novel bacterium isolated from a saline lake in Xinjiang Province, China.</title>
        <authorList>
            <person name="Han S."/>
        </authorList>
    </citation>
    <scope>NUCLEOTIDE SEQUENCE [LARGE SCALE GENOMIC DNA]</scope>
    <source>
        <strain evidence="4 5">XDB06</strain>
    </source>
</reference>
<dbReference type="PANTHER" id="PTHR46401:SF2">
    <property type="entry name" value="GLYCOSYLTRANSFERASE WBBK-RELATED"/>
    <property type="match status" value="1"/>
</dbReference>
<dbReference type="SUPFAM" id="SSF53756">
    <property type="entry name" value="UDP-Glycosyltransferase/glycogen phosphorylase"/>
    <property type="match status" value="1"/>
</dbReference>
<gene>
    <name evidence="4" type="ORF">DZC52_12270</name>
</gene>
<evidence type="ECO:0000313" key="5">
    <source>
        <dbReference type="Proteomes" id="UP000260351"/>
    </source>
</evidence>
<feature type="domain" description="Glycosyltransferase subfamily 4-like N-terminal" evidence="3">
    <location>
        <begin position="58"/>
        <end position="161"/>
    </location>
</feature>
<dbReference type="InterPro" id="IPR001296">
    <property type="entry name" value="Glyco_trans_1"/>
</dbReference>
<comment type="caution">
    <text evidence="4">The sequence shown here is derived from an EMBL/GenBank/DDBJ whole genome shotgun (WGS) entry which is preliminary data.</text>
</comment>
<dbReference type="PANTHER" id="PTHR46401">
    <property type="entry name" value="GLYCOSYLTRANSFERASE WBBK-RELATED"/>
    <property type="match status" value="1"/>
</dbReference>
<evidence type="ECO:0000313" key="4">
    <source>
        <dbReference type="EMBL" id="RFF29576.1"/>
    </source>
</evidence>